<dbReference type="Proteomes" id="UP000663853">
    <property type="component" value="Unassembled WGS sequence"/>
</dbReference>
<sequence length="249" mass="26369">MVTHRYYMRAGGTQSPAKYTGGHSSCSKVDRSSPVGFELAREALRTQIDPYNVRDTLDTARVRRTHHRATGQADTHGVIVPAYGVYGLRWELGGQGHRFWCSAREEDDSMVVARSSSTANPPAAIAVATEVEVPRRGLTNTVTRTLVNIVGGMTGRTNTQQQTVLTNTPVIVPGIGFRFGATETQGGQTQGLFGMAGTPAQAPSFRAGLSRGAGAAAIAGGSIAGPTFTDHEPAFGRMHWPTSSGRGTL</sequence>
<reference evidence="1" key="1">
    <citation type="submission" date="2021-01" db="EMBL/GenBank/DDBJ databases">
        <authorList>
            <person name="Kaushik A."/>
        </authorList>
    </citation>
    <scope>NUCLEOTIDE SEQUENCE</scope>
    <source>
        <strain evidence="1">AG6-10EEA</strain>
    </source>
</reference>
<dbReference type="EMBL" id="CAJMXA010000539">
    <property type="protein sequence ID" value="CAE6434888.1"/>
    <property type="molecule type" value="Genomic_DNA"/>
</dbReference>
<gene>
    <name evidence="1" type="ORF">RDB_LOCUS28972</name>
</gene>
<name>A0A8H3ARB5_9AGAM</name>
<proteinExistence type="predicted"/>
<dbReference type="AlphaFoldDB" id="A0A8H3ARB5"/>
<evidence type="ECO:0000313" key="1">
    <source>
        <dbReference type="EMBL" id="CAE6434888.1"/>
    </source>
</evidence>
<evidence type="ECO:0000313" key="2">
    <source>
        <dbReference type="Proteomes" id="UP000663853"/>
    </source>
</evidence>
<accession>A0A8H3ARB5</accession>
<protein>
    <submittedName>
        <fullName evidence="1">Uncharacterized protein</fullName>
    </submittedName>
</protein>
<organism evidence="1 2">
    <name type="scientific">Rhizoctonia solani</name>
    <dbReference type="NCBI Taxonomy" id="456999"/>
    <lineage>
        <taxon>Eukaryota</taxon>
        <taxon>Fungi</taxon>
        <taxon>Dikarya</taxon>
        <taxon>Basidiomycota</taxon>
        <taxon>Agaricomycotina</taxon>
        <taxon>Agaricomycetes</taxon>
        <taxon>Cantharellales</taxon>
        <taxon>Ceratobasidiaceae</taxon>
        <taxon>Rhizoctonia</taxon>
    </lineage>
</organism>
<comment type="caution">
    <text evidence="1">The sequence shown here is derived from an EMBL/GenBank/DDBJ whole genome shotgun (WGS) entry which is preliminary data.</text>
</comment>